<dbReference type="Proteomes" id="UP000051220">
    <property type="component" value="Unassembled WGS sequence"/>
</dbReference>
<protein>
    <submittedName>
        <fullName evidence="2">Uncharacterized protein</fullName>
    </submittedName>
</protein>
<name>A0A0R2XJI1_9BACT</name>
<dbReference type="AlphaFoldDB" id="A0A0R2XJI1"/>
<reference evidence="2 3" key="1">
    <citation type="submission" date="2015-10" db="EMBL/GenBank/DDBJ databases">
        <title>Metagenome-Assembled Genomes uncover a global brackish microbiome.</title>
        <authorList>
            <person name="Hugerth L.W."/>
            <person name="Larsson J."/>
            <person name="Alneberg J."/>
            <person name="Lindh M.V."/>
            <person name="Legrand C."/>
            <person name="Pinhassi J."/>
            <person name="Andersson A.F."/>
        </authorList>
    </citation>
    <scope>NUCLEOTIDE SEQUENCE [LARGE SCALE GENOMIC DNA]</scope>
    <source>
        <strain evidence="2">BACL9 MAG-120924-bin69</strain>
    </source>
</reference>
<accession>A0A0R2XJI1</accession>
<comment type="caution">
    <text evidence="2">The sequence shown here is derived from an EMBL/GenBank/DDBJ whole genome shotgun (WGS) entry which is preliminary data.</text>
</comment>
<feature type="region of interest" description="Disordered" evidence="1">
    <location>
        <begin position="193"/>
        <end position="212"/>
    </location>
</feature>
<gene>
    <name evidence="2" type="ORF">ABS33_00245</name>
</gene>
<feature type="compositionally biased region" description="Basic and acidic residues" evidence="1">
    <location>
        <begin position="199"/>
        <end position="212"/>
    </location>
</feature>
<organism evidence="2 3">
    <name type="scientific">Verrucomicrobia subdivision 6 bacterium BACL9 MAG-120924-bin69</name>
    <dbReference type="NCBI Taxonomy" id="1655635"/>
    <lineage>
        <taxon>Bacteria</taxon>
        <taxon>Pseudomonadati</taxon>
        <taxon>Verrucomicrobiota</taxon>
        <taxon>Verrucomicrobiia</taxon>
        <taxon>Verrucomicrobiales</taxon>
        <taxon>Verrucomicrobia subdivision 6</taxon>
    </lineage>
</organism>
<dbReference type="EMBL" id="LIDN01000004">
    <property type="protein sequence ID" value="KRP34515.1"/>
    <property type="molecule type" value="Genomic_DNA"/>
</dbReference>
<proteinExistence type="predicted"/>
<evidence type="ECO:0000313" key="2">
    <source>
        <dbReference type="EMBL" id="KRP34515.1"/>
    </source>
</evidence>
<evidence type="ECO:0000313" key="3">
    <source>
        <dbReference type="Proteomes" id="UP000051220"/>
    </source>
</evidence>
<sequence>MAEVIQMRIRGAGGQREGAGSVRWVAEGCVGRATGRDEEMLGRVAAGASGGEEAGLGRIQSWKEDGRLAEDPLTRELRRLLAARLFARATSANHRMRFQEWVAVGCPGKFWSDTPEEDGAWRRSLRSADWKGGGFPQSPEETQKRLRDLAQRAAKAKVRGGADAGALSGELIQLEVTADPFLRPAIFRYRQALDSGSSEEQKKEQEKAWQDADRAVERWREMRRRADQLLDWYELNVPDARWGPRMRDTEGEKKK</sequence>
<evidence type="ECO:0000256" key="1">
    <source>
        <dbReference type="SAM" id="MobiDB-lite"/>
    </source>
</evidence>